<feature type="compositionally biased region" description="Acidic residues" evidence="14">
    <location>
        <begin position="204"/>
        <end position="213"/>
    </location>
</feature>
<feature type="compositionally biased region" description="Basic and acidic residues" evidence="14">
    <location>
        <begin position="19"/>
        <end position="29"/>
    </location>
</feature>
<name>A0A8C4TB21_ERPCA</name>
<keyword evidence="7 13" id="KW-0904">Protein phosphatase</keyword>
<dbReference type="GeneTree" id="ENSGT00390000017965"/>
<dbReference type="CTD" id="79871"/>
<dbReference type="AlphaFoldDB" id="A0A8C4TB21"/>
<dbReference type="EC" id="3.1.3.16" evidence="13"/>
<dbReference type="PANTHER" id="PTHR14732">
    <property type="entry name" value="RNA POLYMERASE II SUBUNIT B1 CTD PHOSPHATASE RPAP2-RELATED"/>
    <property type="match status" value="1"/>
</dbReference>
<dbReference type="GeneID" id="114659150"/>
<dbReference type="OrthoDB" id="2590500at2759"/>
<dbReference type="RefSeq" id="XP_028667271.1">
    <property type="nucleotide sequence ID" value="XM_028811438.2"/>
</dbReference>
<comment type="catalytic activity">
    <reaction evidence="11 13">
        <text>O-phospho-L-threonyl-[protein] + H2O = L-threonyl-[protein] + phosphate</text>
        <dbReference type="Rhea" id="RHEA:47004"/>
        <dbReference type="Rhea" id="RHEA-COMP:11060"/>
        <dbReference type="Rhea" id="RHEA-COMP:11605"/>
        <dbReference type="ChEBI" id="CHEBI:15377"/>
        <dbReference type="ChEBI" id="CHEBI:30013"/>
        <dbReference type="ChEBI" id="CHEBI:43474"/>
        <dbReference type="ChEBI" id="CHEBI:61977"/>
        <dbReference type="EC" id="3.1.3.16"/>
    </reaction>
</comment>
<keyword evidence="8 13" id="KW-0539">Nucleus</keyword>
<evidence type="ECO:0000256" key="2">
    <source>
        <dbReference type="ARBA" id="ARBA00005676"/>
    </source>
</evidence>
<evidence type="ECO:0000256" key="8">
    <source>
        <dbReference type="ARBA" id="ARBA00023242"/>
    </source>
</evidence>
<dbReference type="PANTHER" id="PTHR14732:SF0">
    <property type="entry name" value="RNA POLYMERASE II SUBUNIT B1 CTD PHOSPHATASE RPAP2-RELATED"/>
    <property type="match status" value="1"/>
</dbReference>
<keyword evidence="5 13" id="KW-0378">Hydrolase</keyword>
<dbReference type="PROSITE" id="PS51479">
    <property type="entry name" value="ZF_RTR1"/>
    <property type="match status" value="1"/>
</dbReference>
<evidence type="ECO:0000259" key="15">
    <source>
        <dbReference type="PROSITE" id="PS51479"/>
    </source>
</evidence>
<evidence type="ECO:0000313" key="17">
    <source>
        <dbReference type="Proteomes" id="UP000694620"/>
    </source>
</evidence>
<dbReference type="InterPro" id="IPR007308">
    <property type="entry name" value="Rtr1/RPAP2_dom"/>
</dbReference>
<evidence type="ECO:0000256" key="10">
    <source>
        <dbReference type="ARBA" id="ARBA00047761"/>
    </source>
</evidence>
<proteinExistence type="inferred from homology"/>
<dbReference type="GO" id="GO:0005634">
    <property type="term" value="C:nucleus"/>
    <property type="evidence" value="ECO:0007669"/>
    <property type="project" value="UniProtKB-SubCell"/>
</dbReference>
<evidence type="ECO:0000256" key="5">
    <source>
        <dbReference type="ARBA" id="ARBA00022801"/>
    </source>
</evidence>
<feature type="region of interest" description="Disordered" evidence="14">
    <location>
        <begin position="187"/>
        <end position="213"/>
    </location>
</feature>
<comment type="subcellular location">
    <subcellularLocation>
        <location evidence="1 13">Nucleus</location>
    </subcellularLocation>
</comment>
<dbReference type="GO" id="GO:0008270">
    <property type="term" value="F:zinc ion binding"/>
    <property type="evidence" value="ECO:0007669"/>
    <property type="project" value="UniProtKB-KW"/>
</dbReference>
<comment type="subunit">
    <text evidence="13">Associates with the RNA polymerase II complex.</text>
</comment>
<evidence type="ECO:0000256" key="6">
    <source>
        <dbReference type="ARBA" id="ARBA00022833"/>
    </source>
</evidence>
<evidence type="ECO:0000256" key="7">
    <source>
        <dbReference type="ARBA" id="ARBA00022912"/>
    </source>
</evidence>
<dbReference type="Gene3D" id="1.25.40.820">
    <property type="match status" value="1"/>
</dbReference>
<dbReference type="InterPro" id="IPR039693">
    <property type="entry name" value="Rtr1/RPAP2"/>
</dbReference>
<keyword evidence="6 13" id="KW-0862">Zinc</keyword>
<dbReference type="Ensembl" id="ENSECRT00000028689.1">
    <property type="protein sequence ID" value="ENSECRP00000028103.1"/>
    <property type="gene ID" value="ENSECRG00000019030.1"/>
</dbReference>
<feature type="region of interest" description="Disordered" evidence="14">
    <location>
        <begin position="1"/>
        <end position="29"/>
    </location>
</feature>
<evidence type="ECO:0000256" key="1">
    <source>
        <dbReference type="ARBA" id="ARBA00004123"/>
    </source>
</evidence>
<evidence type="ECO:0000256" key="9">
    <source>
        <dbReference type="ARBA" id="ARBA00045547"/>
    </source>
</evidence>
<evidence type="ECO:0000256" key="3">
    <source>
        <dbReference type="ARBA" id="ARBA00022723"/>
    </source>
</evidence>
<evidence type="ECO:0000256" key="12">
    <source>
        <dbReference type="PROSITE-ProRule" id="PRU00812"/>
    </source>
</evidence>
<keyword evidence="3 13" id="KW-0479">Metal-binding</keyword>
<dbReference type="InterPro" id="IPR038534">
    <property type="entry name" value="Rtr1/RPAP2_sf"/>
</dbReference>
<gene>
    <name evidence="16" type="primary">RPAP2</name>
</gene>
<keyword evidence="17" id="KW-1185">Reference proteome</keyword>
<accession>A0A8C4TB21</accession>
<dbReference type="GO" id="GO:0008420">
    <property type="term" value="F:RNA polymerase II CTD heptapeptide repeat phosphatase activity"/>
    <property type="evidence" value="ECO:0007669"/>
    <property type="project" value="UniProtKB-UniRule"/>
</dbReference>
<reference evidence="16" key="1">
    <citation type="submission" date="2021-06" db="EMBL/GenBank/DDBJ databases">
        <authorList>
            <consortium name="Wellcome Sanger Institute Data Sharing"/>
        </authorList>
    </citation>
    <scope>NUCLEOTIDE SEQUENCE [LARGE SCALE GENOMIC DNA]</scope>
</reference>
<feature type="domain" description="RTR1-type" evidence="15">
    <location>
        <begin position="70"/>
        <end position="153"/>
    </location>
</feature>
<evidence type="ECO:0000313" key="16">
    <source>
        <dbReference type="Ensembl" id="ENSECRP00000028103.1"/>
    </source>
</evidence>
<protein>
    <recommendedName>
        <fullName evidence="13">RNA polymerase II subunit B1 CTD phosphatase RPAP2 homolog</fullName>
        <ecNumber evidence="13">3.1.3.16</ecNumber>
    </recommendedName>
</protein>
<keyword evidence="4 13" id="KW-0863">Zinc-finger</keyword>
<evidence type="ECO:0000256" key="11">
    <source>
        <dbReference type="ARBA" id="ARBA00048336"/>
    </source>
</evidence>
<dbReference type="Proteomes" id="UP000694620">
    <property type="component" value="Chromosome 10"/>
</dbReference>
<organism evidence="16 17">
    <name type="scientific">Erpetoichthys calabaricus</name>
    <name type="common">Rope fish</name>
    <name type="synonym">Calamoichthys calabaricus</name>
    <dbReference type="NCBI Taxonomy" id="27687"/>
    <lineage>
        <taxon>Eukaryota</taxon>
        <taxon>Metazoa</taxon>
        <taxon>Chordata</taxon>
        <taxon>Craniata</taxon>
        <taxon>Vertebrata</taxon>
        <taxon>Euteleostomi</taxon>
        <taxon>Actinopterygii</taxon>
        <taxon>Polypteriformes</taxon>
        <taxon>Polypteridae</taxon>
        <taxon>Erpetoichthys</taxon>
    </lineage>
</organism>
<evidence type="ECO:0000256" key="14">
    <source>
        <dbReference type="SAM" id="MobiDB-lite"/>
    </source>
</evidence>
<evidence type="ECO:0000256" key="4">
    <source>
        <dbReference type="ARBA" id="ARBA00022771"/>
    </source>
</evidence>
<comment type="function">
    <text evidence="9">Protein phosphatase that displays CTD phosphatase activity and regulates transcription of snRNA genes. Recognizes and binds phosphorylated 'Ser-7' of the C-terminal heptapeptide repeat domain (CTD) of the largest RNA polymerase II subunit POLR2A, and mediates dephosphorylation of 'Ser-5' of the CTD, thereby promoting transcription of snRNA genes. Downstream of EIF2AK3/PERK, dephosphorylates ERN1, a sensor for the endoplasmic reticulum unfolded protein response (UPR), to abort failed ER-stress adaptation and trigger apoptosis.</text>
</comment>
<reference evidence="16" key="3">
    <citation type="submission" date="2025-09" db="UniProtKB">
        <authorList>
            <consortium name="Ensembl"/>
        </authorList>
    </citation>
    <scope>IDENTIFICATION</scope>
</reference>
<dbReference type="Pfam" id="PF04181">
    <property type="entry name" value="RPAP2_Rtr1"/>
    <property type="match status" value="1"/>
</dbReference>
<comment type="similarity">
    <text evidence="2 12 13">Belongs to the RPAP2 family.</text>
</comment>
<sequence>MAETQRRRVRFNTAGRRGGKQEKSLSSEEIAKRKETIQHELRKKREAEQKALHIVQRLLECNVSEDFLIDCAIFISPANYKDAVEERAIIKICGYPVCQNALVNVPKQQFKISTKTNKVYDITERKCFCSNFCYRASKYYEVQLPKTPLWTREEARNPEVILLKQGQSGIAGQEIKLSADRIRESEIEFPDLMKSDMPSASTESESDDSEPEQDFVSSFITGANATTNRTEQKQALCTKSGQMTTIKEENSENSIQVKSESESSSLEEFTKAFGRCIISSDKTSDVSAQASMKDEIEKDGSSVNAKDENLSIVLTSDIDSVGISKKGANGLKSLLEKYTRAETKKHTEPLILKKCLLKKLKETLAEWKTAETLKFIYGVDYKPKCQYSVAVPGVEEELDEDDLAVETNNISLVDCELEVQSGLQETGLSKESNKNVTLLHDYETIKKETELFAFRVGDFYQGDFVLPEEIQERQISDQMKPSFPLIDSRSQHAIRRHIVLEKLIKSLKDVLGPFQLTLYDVSSNLNNLVRTFRFTNSNITHKNLEWTLIGVILLSVLSCVSPVIKESLQRHTSTKFILALMKELYLKHEDFGTLVQILTSDDIFAV</sequence>
<dbReference type="GO" id="GO:0005737">
    <property type="term" value="C:cytoplasm"/>
    <property type="evidence" value="ECO:0007669"/>
    <property type="project" value="TreeGrafter"/>
</dbReference>
<evidence type="ECO:0000256" key="13">
    <source>
        <dbReference type="RuleBase" id="RU367080"/>
    </source>
</evidence>
<comment type="catalytic activity">
    <reaction evidence="10 13">
        <text>O-phospho-L-seryl-[protein] + H2O = L-seryl-[protein] + phosphate</text>
        <dbReference type="Rhea" id="RHEA:20629"/>
        <dbReference type="Rhea" id="RHEA-COMP:9863"/>
        <dbReference type="Rhea" id="RHEA-COMP:11604"/>
        <dbReference type="ChEBI" id="CHEBI:15377"/>
        <dbReference type="ChEBI" id="CHEBI:29999"/>
        <dbReference type="ChEBI" id="CHEBI:43474"/>
        <dbReference type="ChEBI" id="CHEBI:83421"/>
        <dbReference type="EC" id="3.1.3.16"/>
    </reaction>
</comment>
<reference evidence="16" key="2">
    <citation type="submission" date="2025-08" db="UniProtKB">
        <authorList>
            <consortium name="Ensembl"/>
        </authorList>
    </citation>
    <scope>IDENTIFICATION</scope>
</reference>
<dbReference type="GO" id="GO:0043175">
    <property type="term" value="F:RNA polymerase core enzyme binding"/>
    <property type="evidence" value="ECO:0007669"/>
    <property type="project" value="UniProtKB-UniRule"/>
</dbReference>